<sequence>MVRTRGGHTDPSASGEAQPSAFTPQDPSQASQALTVPSSEGRVPSSPPQRRYSTRRPPISSAPEPSVRRVPPKRARTSGPGETSSQAPTNSQALEDTQRPSGLAPEIIIKRPMVTAPPIPGNLDCRAKPFHSELYFDMEAMRQHPDLQDSFGLLQRYHLELRGSRAIQIVDLHISEKHGSHSITRDFWRYMPATIYMGFYFGPHHLIMAALLYFEEKVHRKKLQRADAIPLLFSRLLCHILEQMGYPTKPHLERRHYCREHFTLDQWTRLVERNSAELAPEAAPPRPIPPVPAQPD</sequence>
<feature type="transmembrane region" description="Helical" evidence="2">
    <location>
        <begin position="195"/>
        <end position="214"/>
    </location>
</feature>
<feature type="compositionally biased region" description="Polar residues" evidence="1">
    <location>
        <begin position="11"/>
        <end position="38"/>
    </location>
</feature>
<dbReference type="EMBL" id="CP126650">
    <property type="protein sequence ID" value="WJZ84711.1"/>
    <property type="molecule type" value="Genomic_DNA"/>
</dbReference>
<keyword evidence="2" id="KW-0812">Transmembrane</keyword>
<name>A0ABY9BPF1_VITVI</name>
<feature type="region of interest" description="Disordered" evidence="1">
    <location>
        <begin position="1"/>
        <end position="101"/>
    </location>
</feature>
<evidence type="ECO:0000256" key="1">
    <source>
        <dbReference type="SAM" id="MobiDB-lite"/>
    </source>
</evidence>
<keyword evidence="4" id="KW-1185">Reference proteome</keyword>
<proteinExistence type="predicted"/>
<protein>
    <submittedName>
        <fullName evidence="3">Uncharacterized protein</fullName>
    </submittedName>
</protein>
<gene>
    <name evidence="3" type="ORF">VitviT2T_004304</name>
</gene>
<keyword evidence="2" id="KW-0472">Membrane</keyword>
<keyword evidence="2" id="KW-1133">Transmembrane helix</keyword>
<reference evidence="3 4" key="1">
    <citation type="journal article" date="2023" name="Hortic Res">
        <title>The complete reference genome for grapevine (Vitis vinifera L.) genetics and breeding.</title>
        <authorList>
            <person name="Shi X."/>
            <person name="Cao S."/>
            <person name="Wang X."/>
            <person name="Huang S."/>
            <person name="Wang Y."/>
            <person name="Liu Z."/>
            <person name="Liu W."/>
            <person name="Leng X."/>
            <person name="Peng Y."/>
            <person name="Wang N."/>
            <person name="Wang Y."/>
            <person name="Ma Z."/>
            <person name="Xu X."/>
            <person name="Zhang F."/>
            <person name="Xue H."/>
            <person name="Zhong H."/>
            <person name="Wang Y."/>
            <person name="Zhang K."/>
            <person name="Velt A."/>
            <person name="Avia K."/>
            <person name="Holtgrawe D."/>
            <person name="Grimplet J."/>
            <person name="Matus J.T."/>
            <person name="Ware D."/>
            <person name="Wu X."/>
            <person name="Wang H."/>
            <person name="Liu C."/>
            <person name="Fang Y."/>
            <person name="Rustenholz C."/>
            <person name="Cheng Z."/>
            <person name="Xiao H."/>
            <person name="Zhou Y."/>
        </authorList>
    </citation>
    <scope>NUCLEOTIDE SEQUENCE [LARGE SCALE GENOMIC DNA]</scope>
    <source>
        <strain evidence="4">cv. Pinot noir / PN40024</strain>
        <tissue evidence="3">Leaf</tissue>
    </source>
</reference>
<organism evidence="3 4">
    <name type="scientific">Vitis vinifera</name>
    <name type="common">Grape</name>
    <dbReference type="NCBI Taxonomy" id="29760"/>
    <lineage>
        <taxon>Eukaryota</taxon>
        <taxon>Viridiplantae</taxon>
        <taxon>Streptophyta</taxon>
        <taxon>Embryophyta</taxon>
        <taxon>Tracheophyta</taxon>
        <taxon>Spermatophyta</taxon>
        <taxon>Magnoliopsida</taxon>
        <taxon>eudicotyledons</taxon>
        <taxon>Gunneridae</taxon>
        <taxon>Pentapetalae</taxon>
        <taxon>rosids</taxon>
        <taxon>Vitales</taxon>
        <taxon>Vitaceae</taxon>
        <taxon>Viteae</taxon>
        <taxon>Vitis</taxon>
    </lineage>
</organism>
<evidence type="ECO:0000313" key="4">
    <source>
        <dbReference type="Proteomes" id="UP001227230"/>
    </source>
</evidence>
<accession>A0ABY9BPF1</accession>
<evidence type="ECO:0000256" key="2">
    <source>
        <dbReference type="SAM" id="Phobius"/>
    </source>
</evidence>
<evidence type="ECO:0000313" key="3">
    <source>
        <dbReference type="EMBL" id="WJZ84711.1"/>
    </source>
</evidence>
<feature type="compositionally biased region" description="Polar residues" evidence="1">
    <location>
        <begin position="80"/>
        <end position="95"/>
    </location>
</feature>
<dbReference type="Proteomes" id="UP001227230">
    <property type="component" value="Chromosome 3"/>
</dbReference>